<dbReference type="InterPro" id="IPR036397">
    <property type="entry name" value="RNaseH_sf"/>
</dbReference>
<name>A0A1S8CT11_9GAMM</name>
<dbReference type="OrthoDB" id="9800549at2"/>
<protein>
    <submittedName>
        <fullName evidence="2">Ribonuclease D</fullName>
    </submittedName>
</protein>
<dbReference type="Pfam" id="PF01612">
    <property type="entry name" value="DNA_pol_A_exo1"/>
    <property type="match status" value="1"/>
</dbReference>
<proteinExistence type="predicted"/>
<dbReference type="SMART" id="SM00474">
    <property type="entry name" value="35EXOc"/>
    <property type="match status" value="1"/>
</dbReference>
<organism evidence="2 3">
    <name type="scientific">Alkanindiges hydrocarboniclasticus</name>
    <dbReference type="NCBI Taxonomy" id="1907941"/>
    <lineage>
        <taxon>Bacteria</taxon>
        <taxon>Pseudomonadati</taxon>
        <taxon>Pseudomonadota</taxon>
        <taxon>Gammaproteobacteria</taxon>
        <taxon>Moraxellales</taxon>
        <taxon>Moraxellaceae</taxon>
        <taxon>Alkanindiges</taxon>
    </lineage>
</organism>
<reference evidence="2 3" key="1">
    <citation type="submission" date="2016-10" db="EMBL/GenBank/DDBJ databases">
        <title>Draft Genome sequence of Alkanindiges sp. strain H1.</title>
        <authorList>
            <person name="Subhash Y."/>
            <person name="Lee S."/>
        </authorList>
    </citation>
    <scope>NUCLEOTIDE SEQUENCE [LARGE SCALE GENOMIC DNA]</scope>
    <source>
        <strain evidence="2 3">H1</strain>
    </source>
</reference>
<dbReference type="STRING" id="1907941.BKE30_11700"/>
<dbReference type="CDD" id="cd06142">
    <property type="entry name" value="RNaseD_exo"/>
    <property type="match status" value="1"/>
</dbReference>
<dbReference type="GO" id="GO:0008408">
    <property type="term" value="F:3'-5' exonuclease activity"/>
    <property type="evidence" value="ECO:0007669"/>
    <property type="project" value="InterPro"/>
</dbReference>
<gene>
    <name evidence="2" type="ORF">BKE30_11700</name>
</gene>
<dbReference type="Proteomes" id="UP000192132">
    <property type="component" value="Unassembled WGS sequence"/>
</dbReference>
<dbReference type="InterPro" id="IPR002121">
    <property type="entry name" value="HRDC_dom"/>
</dbReference>
<evidence type="ECO:0000259" key="1">
    <source>
        <dbReference type="PROSITE" id="PS50967"/>
    </source>
</evidence>
<dbReference type="PANTHER" id="PTHR47649">
    <property type="entry name" value="RIBONUCLEASE D"/>
    <property type="match status" value="1"/>
</dbReference>
<dbReference type="EMBL" id="MLCN01000030">
    <property type="protein sequence ID" value="ONG38603.1"/>
    <property type="molecule type" value="Genomic_DNA"/>
</dbReference>
<accession>A0A1S8CT11</accession>
<dbReference type="SUPFAM" id="SSF53098">
    <property type="entry name" value="Ribonuclease H-like"/>
    <property type="match status" value="1"/>
</dbReference>
<dbReference type="GO" id="GO:0003676">
    <property type="term" value="F:nucleic acid binding"/>
    <property type="evidence" value="ECO:0007669"/>
    <property type="project" value="InterPro"/>
</dbReference>
<evidence type="ECO:0000313" key="3">
    <source>
        <dbReference type="Proteomes" id="UP000192132"/>
    </source>
</evidence>
<dbReference type="Pfam" id="PF00570">
    <property type="entry name" value="HRDC"/>
    <property type="match status" value="1"/>
</dbReference>
<keyword evidence="3" id="KW-1185">Reference proteome</keyword>
<dbReference type="Gene3D" id="1.10.150.80">
    <property type="entry name" value="HRDC domain"/>
    <property type="match status" value="2"/>
</dbReference>
<dbReference type="GO" id="GO:0000166">
    <property type="term" value="F:nucleotide binding"/>
    <property type="evidence" value="ECO:0007669"/>
    <property type="project" value="InterPro"/>
</dbReference>
<dbReference type="InterPro" id="IPR002562">
    <property type="entry name" value="3'-5'_exonuclease_dom"/>
</dbReference>
<dbReference type="InterPro" id="IPR010997">
    <property type="entry name" value="HRDC-like_sf"/>
</dbReference>
<dbReference type="Gene3D" id="3.30.420.10">
    <property type="entry name" value="Ribonuclease H-like superfamily/Ribonuclease H"/>
    <property type="match status" value="1"/>
</dbReference>
<dbReference type="PROSITE" id="PS50967">
    <property type="entry name" value="HRDC"/>
    <property type="match status" value="1"/>
</dbReference>
<dbReference type="RefSeq" id="WP_076878787.1">
    <property type="nucleotide sequence ID" value="NZ_MLCN01000030.1"/>
</dbReference>
<dbReference type="AlphaFoldDB" id="A0A1S8CT11"/>
<dbReference type="SUPFAM" id="SSF47819">
    <property type="entry name" value="HRDC-like"/>
    <property type="match status" value="2"/>
</dbReference>
<evidence type="ECO:0000313" key="2">
    <source>
        <dbReference type="EMBL" id="ONG38603.1"/>
    </source>
</evidence>
<dbReference type="GO" id="GO:0006139">
    <property type="term" value="P:nucleobase-containing compound metabolic process"/>
    <property type="evidence" value="ECO:0007669"/>
    <property type="project" value="InterPro"/>
</dbReference>
<dbReference type="InterPro" id="IPR051086">
    <property type="entry name" value="RNase_D-like"/>
</dbReference>
<dbReference type="InterPro" id="IPR012337">
    <property type="entry name" value="RNaseH-like_sf"/>
</dbReference>
<dbReference type="InterPro" id="IPR044876">
    <property type="entry name" value="HRDC_dom_sf"/>
</dbReference>
<sequence length="380" mass="43988">MFQYITQQDQLYDLYAVMASTDTYALDTEFIKVNTLRPCLGLLQINVEGQVFLLDGKTLDLTDLWLLIFNARLNILHACGEDLDLIHYYANQKPLSNVFDTQVGLAFLGHGLQLSYQQALSQELDIQIDKGETRSDWLARPLRPEQLQYAANDVIHLPALAKTIQEQLQQKQLWEYVLQDCQTCAHEIASDTPLTELYLDVANFRYNRKQLAQLQQLCIWREQIARATDQPKSFILKNSTMVDLLDKQPMNAYQMQRIKDLRPNVLREHGKTILDLMHYLPEHSQWPGRLPRPLRFKNNELLDQVNHYVTSVSQSIQVPAEVLLRKKWLSAMINLIALKEDESKLPAYLLGWRYDLLTRPILSLLSQQQQALAAEMSPVD</sequence>
<dbReference type="PANTHER" id="PTHR47649:SF1">
    <property type="entry name" value="RIBONUCLEASE D"/>
    <property type="match status" value="1"/>
</dbReference>
<feature type="domain" description="HRDC" evidence="1">
    <location>
        <begin position="207"/>
        <end position="287"/>
    </location>
</feature>
<comment type="caution">
    <text evidence="2">The sequence shown here is derived from an EMBL/GenBank/DDBJ whole genome shotgun (WGS) entry which is preliminary data.</text>
</comment>